<reference evidence="1 2" key="1">
    <citation type="submission" date="2022-06" db="EMBL/GenBank/DDBJ databases">
        <title>Pseudarthrobacter sp. strain RMG13 Genome sequencing and assembly.</title>
        <authorList>
            <person name="Kim I."/>
        </authorList>
    </citation>
    <scope>NUCLEOTIDE SEQUENCE [LARGE SCALE GENOMIC DNA]</scope>
    <source>
        <strain evidence="1 2">RMG13</strain>
    </source>
</reference>
<organism evidence="1 2">
    <name type="scientific">Pseudarthrobacter humi</name>
    <dbReference type="NCBI Taxonomy" id="2952523"/>
    <lineage>
        <taxon>Bacteria</taxon>
        <taxon>Bacillati</taxon>
        <taxon>Actinomycetota</taxon>
        <taxon>Actinomycetes</taxon>
        <taxon>Micrococcales</taxon>
        <taxon>Micrococcaceae</taxon>
        <taxon>Pseudarthrobacter</taxon>
    </lineage>
</organism>
<evidence type="ECO:0000313" key="1">
    <source>
        <dbReference type="EMBL" id="MCP9001492.1"/>
    </source>
</evidence>
<dbReference type="RefSeq" id="WP_254752225.1">
    <property type="nucleotide sequence ID" value="NZ_JANCLV010000015.1"/>
</dbReference>
<gene>
    <name evidence="1" type="ORF">NFC73_17425</name>
</gene>
<protein>
    <submittedName>
        <fullName evidence="1">Uncharacterized protein</fullName>
    </submittedName>
</protein>
<name>A0ABT1LSU3_9MICC</name>
<accession>A0ABT1LSU3</accession>
<comment type="caution">
    <text evidence="1">The sequence shown here is derived from an EMBL/GenBank/DDBJ whole genome shotgun (WGS) entry which is preliminary data.</text>
</comment>
<proteinExistence type="predicted"/>
<sequence length="79" mass="9269">MDLAKVPLIKFLAHPLDLDEGNQLLVNSYAVVREILLDHVFGCQVAEFVITPWLLPLFSVRGNDRHEAYFHRRRRWRVG</sequence>
<evidence type="ECO:0000313" key="2">
    <source>
        <dbReference type="Proteomes" id="UP001524318"/>
    </source>
</evidence>
<keyword evidence="2" id="KW-1185">Reference proteome</keyword>
<dbReference type="Proteomes" id="UP001524318">
    <property type="component" value="Unassembled WGS sequence"/>
</dbReference>
<dbReference type="EMBL" id="JANCLV010000015">
    <property type="protein sequence ID" value="MCP9001492.1"/>
    <property type="molecule type" value="Genomic_DNA"/>
</dbReference>